<name>A0A5B9DT49_9HYPH</name>
<protein>
    <submittedName>
        <fullName evidence="1">Uncharacterized protein</fullName>
    </submittedName>
</protein>
<dbReference type="RefSeq" id="WP_049706456.1">
    <property type="nucleotide sequence ID" value="NZ_BMFM01000002.1"/>
</dbReference>
<dbReference type="KEGG" id="yti:FNA67_18030"/>
<evidence type="ECO:0000313" key="2">
    <source>
        <dbReference type="Proteomes" id="UP000321062"/>
    </source>
</evidence>
<reference evidence="1 2" key="1">
    <citation type="journal article" date="2015" name="Int. J. Syst. Evol. Microbiol.">
        <title>Youhaiella tibetensis gen. nov., sp. nov., isolated from subsurface sediment.</title>
        <authorList>
            <person name="Wang Y.X."/>
            <person name="Huang F.Q."/>
            <person name="Nogi Y."/>
            <person name="Pang S.J."/>
            <person name="Wang P.K."/>
            <person name="Lv J."/>
        </authorList>
    </citation>
    <scope>NUCLEOTIDE SEQUENCE [LARGE SCALE GENOMIC DNA]</scope>
    <source>
        <strain evidence="2">fig4</strain>
    </source>
</reference>
<dbReference type="Proteomes" id="UP000321062">
    <property type="component" value="Chromosome"/>
</dbReference>
<accession>A0A5B9DT49</accession>
<gene>
    <name evidence="1" type="ORF">FNA67_18030</name>
</gene>
<organism evidence="1 2">
    <name type="scientific">Paradevosia tibetensis</name>
    <dbReference type="NCBI Taxonomy" id="1447062"/>
    <lineage>
        <taxon>Bacteria</taxon>
        <taxon>Pseudomonadati</taxon>
        <taxon>Pseudomonadota</taxon>
        <taxon>Alphaproteobacteria</taxon>
        <taxon>Hyphomicrobiales</taxon>
        <taxon>Devosiaceae</taxon>
        <taxon>Paradevosia</taxon>
    </lineage>
</organism>
<proteinExistence type="predicted"/>
<dbReference type="AlphaFoldDB" id="A0A5B9DT49"/>
<dbReference type="OrthoDB" id="7949442at2"/>
<sequence length="95" mass="9906">MRDLKRLLTGTVLAGSAIGGWFHQPAWLLAPAAVSLLFLLLEDRAVRGQIGAAAWASEGYARFLVGTNLSLLLRNAILNAAILAIASALHSALGG</sequence>
<evidence type="ECO:0000313" key="1">
    <source>
        <dbReference type="EMBL" id="QEE21959.1"/>
    </source>
</evidence>
<dbReference type="EMBL" id="CP041690">
    <property type="protein sequence ID" value="QEE21959.1"/>
    <property type="molecule type" value="Genomic_DNA"/>
</dbReference>
<keyword evidence="2" id="KW-1185">Reference proteome</keyword>